<proteinExistence type="predicted"/>
<dbReference type="AlphaFoldDB" id="A0A2Z5Y4U9"/>
<dbReference type="EMBL" id="AP018493">
    <property type="protein sequence ID" value="BBC61773.1"/>
    <property type="molecule type" value="Genomic_DNA"/>
</dbReference>
<organism evidence="1 2">
    <name type="scientific">Melissococcus plutonius</name>
    <dbReference type="NCBI Taxonomy" id="33970"/>
    <lineage>
        <taxon>Bacteria</taxon>
        <taxon>Bacillati</taxon>
        <taxon>Bacillota</taxon>
        <taxon>Bacilli</taxon>
        <taxon>Lactobacillales</taxon>
        <taxon>Enterococcaceae</taxon>
        <taxon>Melissococcus</taxon>
    </lineage>
</organism>
<accession>A0A2Z5Y4U9</accession>
<evidence type="ECO:0000313" key="2">
    <source>
        <dbReference type="Proteomes" id="UP000269226"/>
    </source>
</evidence>
<sequence>MTNRKDEVAELSLSVFIRYNPIDIAEIGELYKNRMLFSLHTLDEEVDLN</sequence>
<gene>
    <name evidence="1" type="ORF">DAT561_p1071</name>
</gene>
<geneLocation type="plasmid" evidence="2">
    <name>pmp1 dat561 dna</name>
</geneLocation>
<name>A0A2Z5Y4U9_9ENTE</name>
<dbReference type="Proteomes" id="UP000269226">
    <property type="component" value="Plasmid pMP1"/>
</dbReference>
<evidence type="ECO:0000313" key="1">
    <source>
        <dbReference type="EMBL" id="BBC61773.1"/>
    </source>
</evidence>
<keyword evidence="1" id="KW-0614">Plasmid</keyword>
<reference evidence="1 2" key="1">
    <citation type="submission" date="2018-01" db="EMBL/GenBank/DDBJ databases">
        <title>Whole genome sequence of Melissococcus plutonius DAT561.</title>
        <authorList>
            <person name="Okumura K."/>
            <person name="Takamatsu D."/>
            <person name="Okura M."/>
        </authorList>
    </citation>
    <scope>NUCLEOTIDE SEQUENCE [LARGE SCALE GENOMIC DNA]</scope>
    <source>
        <strain evidence="1 2">DAT561</strain>
        <plasmid evidence="2">pmp1 dat561 dna</plasmid>
    </source>
</reference>
<protein>
    <submittedName>
        <fullName evidence="1">Uncharacterized protein</fullName>
    </submittedName>
</protein>